<dbReference type="Gene3D" id="3.10.100.10">
    <property type="entry name" value="Mannose-Binding Protein A, subunit A"/>
    <property type="match status" value="1"/>
</dbReference>
<sequence>MHLTYMSVLLIWLLRGVLGAPSIKDSPSYWASKFFPKTRSVYFLSKRASGLSIHLKNELCKKIGGYLVELNSRDEQYFVRRFLRAHSKYFAFTGANDVLLEGTFVYYNSKKLVPPLKWLRGYPKNSQNDKDCVLIGWRGLIESRCKHVGPYMCEIRA</sequence>
<feature type="signal peptide" evidence="1">
    <location>
        <begin position="1"/>
        <end position="19"/>
    </location>
</feature>
<keyword evidence="4" id="KW-1185">Reference proteome</keyword>
<dbReference type="SUPFAM" id="SSF56436">
    <property type="entry name" value="C-type lectin-like"/>
    <property type="match status" value="1"/>
</dbReference>
<organism evidence="3 4">
    <name type="scientific">Plakobranchus ocellatus</name>
    <dbReference type="NCBI Taxonomy" id="259542"/>
    <lineage>
        <taxon>Eukaryota</taxon>
        <taxon>Metazoa</taxon>
        <taxon>Spiralia</taxon>
        <taxon>Lophotrochozoa</taxon>
        <taxon>Mollusca</taxon>
        <taxon>Gastropoda</taxon>
        <taxon>Heterobranchia</taxon>
        <taxon>Euthyneura</taxon>
        <taxon>Panpulmonata</taxon>
        <taxon>Sacoglossa</taxon>
        <taxon>Placobranchoidea</taxon>
        <taxon>Plakobranchidae</taxon>
        <taxon>Plakobranchus</taxon>
    </lineage>
</organism>
<comment type="caution">
    <text evidence="3">The sequence shown here is derived from an EMBL/GenBank/DDBJ whole genome shotgun (WGS) entry which is preliminary data.</text>
</comment>
<gene>
    <name evidence="3" type="ORF">PoB_004274600</name>
</gene>
<proteinExistence type="predicted"/>
<dbReference type="PROSITE" id="PS50041">
    <property type="entry name" value="C_TYPE_LECTIN_2"/>
    <property type="match status" value="1"/>
</dbReference>
<dbReference type="EMBL" id="BLXT01004654">
    <property type="protein sequence ID" value="GFO16241.1"/>
    <property type="molecule type" value="Genomic_DNA"/>
</dbReference>
<dbReference type="CDD" id="cd00037">
    <property type="entry name" value="CLECT"/>
    <property type="match status" value="1"/>
</dbReference>
<evidence type="ECO:0000313" key="3">
    <source>
        <dbReference type="EMBL" id="GFO16241.1"/>
    </source>
</evidence>
<dbReference type="InterPro" id="IPR001304">
    <property type="entry name" value="C-type_lectin-like"/>
</dbReference>
<accession>A0AAV4AYQ8</accession>
<dbReference type="SMART" id="SM00034">
    <property type="entry name" value="CLECT"/>
    <property type="match status" value="1"/>
</dbReference>
<name>A0AAV4AYQ8_9GAST</name>
<dbReference type="AlphaFoldDB" id="A0AAV4AYQ8"/>
<dbReference type="Proteomes" id="UP000735302">
    <property type="component" value="Unassembled WGS sequence"/>
</dbReference>
<reference evidence="3 4" key="1">
    <citation type="journal article" date="2021" name="Elife">
        <title>Chloroplast acquisition without the gene transfer in kleptoplastic sea slugs, Plakobranchus ocellatus.</title>
        <authorList>
            <person name="Maeda T."/>
            <person name="Takahashi S."/>
            <person name="Yoshida T."/>
            <person name="Shimamura S."/>
            <person name="Takaki Y."/>
            <person name="Nagai Y."/>
            <person name="Toyoda A."/>
            <person name="Suzuki Y."/>
            <person name="Arimoto A."/>
            <person name="Ishii H."/>
            <person name="Satoh N."/>
            <person name="Nishiyama T."/>
            <person name="Hasebe M."/>
            <person name="Maruyama T."/>
            <person name="Minagawa J."/>
            <person name="Obokata J."/>
            <person name="Shigenobu S."/>
        </authorList>
    </citation>
    <scope>NUCLEOTIDE SEQUENCE [LARGE SCALE GENOMIC DNA]</scope>
</reference>
<protein>
    <submittedName>
        <fullName evidence="3">Cd209 antigen</fullName>
    </submittedName>
</protein>
<dbReference type="Pfam" id="PF00059">
    <property type="entry name" value="Lectin_C"/>
    <property type="match status" value="1"/>
</dbReference>
<evidence type="ECO:0000259" key="2">
    <source>
        <dbReference type="PROSITE" id="PS50041"/>
    </source>
</evidence>
<dbReference type="InterPro" id="IPR016186">
    <property type="entry name" value="C-type_lectin-like/link_sf"/>
</dbReference>
<feature type="chain" id="PRO_5043797487" evidence="1">
    <location>
        <begin position="20"/>
        <end position="157"/>
    </location>
</feature>
<keyword evidence="1" id="KW-0732">Signal</keyword>
<feature type="domain" description="C-type lectin" evidence="2">
    <location>
        <begin position="42"/>
        <end position="154"/>
    </location>
</feature>
<evidence type="ECO:0000313" key="4">
    <source>
        <dbReference type="Proteomes" id="UP000735302"/>
    </source>
</evidence>
<evidence type="ECO:0000256" key="1">
    <source>
        <dbReference type="SAM" id="SignalP"/>
    </source>
</evidence>
<dbReference type="InterPro" id="IPR016187">
    <property type="entry name" value="CTDL_fold"/>
</dbReference>